<feature type="domain" description="Aminoglycoside phosphotransferase" evidence="1">
    <location>
        <begin position="50"/>
        <end position="244"/>
    </location>
</feature>
<dbReference type="Proteomes" id="UP000256690">
    <property type="component" value="Unassembled WGS sequence"/>
</dbReference>
<dbReference type="Pfam" id="PF01636">
    <property type="entry name" value="APH"/>
    <property type="match status" value="1"/>
</dbReference>
<organism evidence="2 3">
    <name type="scientific">Aspergillus mulundensis</name>
    <dbReference type="NCBI Taxonomy" id="1810919"/>
    <lineage>
        <taxon>Eukaryota</taxon>
        <taxon>Fungi</taxon>
        <taxon>Dikarya</taxon>
        <taxon>Ascomycota</taxon>
        <taxon>Pezizomycotina</taxon>
        <taxon>Eurotiomycetes</taxon>
        <taxon>Eurotiomycetidae</taxon>
        <taxon>Eurotiales</taxon>
        <taxon>Aspergillaceae</taxon>
        <taxon>Aspergillus</taxon>
        <taxon>Aspergillus subgen. Nidulantes</taxon>
    </lineage>
</organism>
<gene>
    <name evidence="2" type="ORF">DSM5745_07964</name>
</gene>
<dbReference type="RefSeq" id="XP_026600984.1">
    <property type="nucleotide sequence ID" value="XM_026749980.1"/>
</dbReference>
<keyword evidence="3" id="KW-1185">Reference proteome</keyword>
<dbReference type="InterPro" id="IPR002575">
    <property type="entry name" value="Aminoglycoside_PTrfase"/>
</dbReference>
<dbReference type="InterPro" id="IPR051678">
    <property type="entry name" value="AGP_Transferase"/>
</dbReference>
<dbReference type="Gene3D" id="3.90.1200.10">
    <property type="match status" value="1"/>
</dbReference>
<dbReference type="EMBL" id="PVWQ01000010">
    <property type="protein sequence ID" value="RDW70453.1"/>
    <property type="molecule type" value="Genomic_DNA"/>
</dbReference>
<name>A0A3D8R8S0_9EURO</name>
<evidence type="ECO:0000313" key="3">
    <source>
        <dbReference type="Proteomes" id="UP000256690"/>
    </source>
</evidence>
<comment type="caution">
    <text evidence="2">The sequence shown here is derived from an EMBL/GenBank/DDBJ whole genome shotgun (WGS) entry which is preliminary data.</text>
</comment>
<sequence>MAASLSELPSIAEIEASTDLLSDPCRSVKVVRVRERFAVKVGLTIAPLEAENRKFVAANTNILVPKVHADFIDPDTRKRYIIMDHLPGTDLEKLAPSLSEAQKKTVGKRIREALDEVRRIPSPGYLGNLNRMPYYEGVLSTLDNDPRISGPFENEDQFNKGLLKALGQRESPHYVRLLTAPIQHTLSGHKTVFVHGDLQPKNVIVEQHGACEDGSPDYRITLIDWSMAGWYPEYWDYCNSTVYCQARPAWLELVPHIFDEYPLEYLMMRIFYTSMFY</sequence>
<dbReference type="GeneID" id="38118334"/>
<dbReference type="OrthoDB" id="4177236at2759"/>
<dbReference type="SUPFAM" id="SSF56112">
    <property type="entry name" value="Protein kinase-like (PK-like)"/>
    <property type="match status" value="1"/>
</dbReference>
<proteinExistence type="predicted"/>
<accession>A0A3D8R8S0</accession>
<dbReference type="InterPro" id="IPR011009">
    <property type="entry name" value="Kinase-like_dom_sf"/>
</dbReference>
<dbReference type="PANTHER" id="PTHR21310">
    <property type="entry name" value="AMINOGLYCOSIDE PHOSPHOTRANSFERASE-RELATED-RELATED"/>
    <property type="match status" value="1"/>
</dbReference>
<protein>
    <recommendedName>
        <fullName evidence="1">Aminoglycoside phosphotransferase domain-containing protein</fullName>
    </recommendedName>
</protein>
<dbReference type="PANTHER" id="PTHR21310:SF48">
    <property type="entry name" value="AMINOGLYCOSIDE PHOSPHOTRANSFERASE DOMAIN-CONTAINING PROTEIN"/>
    <property type="match status" value="1"/>
</dbReference>
<reference evidence="2 3" key="1">
    <citation type="journal article" date="2018" name="IMA Fungus">
        <title>IMA Genome-F 9: Draft genome sequence of Annulohypoxylon stygium, Aspergillus mulundensis, Berkeleyomyces basicola (syn. Thielaviopsis basicola), Ceratocystis smalleyi, two Cercospora beticola strains, Coleophoma cylindrospora, Fusarium fracticaudum, Phialophora cf. hyalina, and Morchella septimelata.</title>
        <authorList>
            <person name="Wingfield B.D."/>
            <person name="Bills G.F."/>
            <person name="Dong Y."/>
            <person name="Huang W."/>
            <person name="Nel W.J."/>
            <person name="Swalarsk-Parry B.S."/>
            <person name="Vaghefi N."/>
            <person name="Wilken P.M."/>
            <person name="An Z."/>
            <person name="de Beer Z.W."/>
            <person name="De Vos L."/>
            <person name="Chen L."/>
            <person name="Duong T.A."/>
            <person name="Gao Y."/>
            <person name="Hammerbacher A."/>
            <person name="Kikkert J.R."/>
            <person name="Li Y."/>
            <person name="Li H."/>
            <person name="Li K."/>
            <person name="Li Q."/>
            <person name="Liu X."/>
            <person name="Ma X."/>
            <person name="Naidoo K."/>
            <person name="Pethybridge S.J."/>
            <person name="Sun J."/>
            <person name="Steenkamp E.T."/>
            <person name="van der Nest M.A."/>
            <person name="van Wyk S."/>
            <person name="Wingfield M.J."/>
            <person name="Xiong C."/>
            <person name="Yue Q."/>
            <person name="Zhang X."/>
        </authorList>
    </citation>
    <scope>NUCLEOTIDE SEQUENCE [LARGE SCALE GENOMIC DNA]</scope>
    <source>
        <strain evidence="2 3">DSM 5745</strain>
    </source>
</reference>
<dbReference type="AlphaFoldDB" id="A0A3D8R8S0"/>
<evidence type="ECO:0000313" key="2">
    <source>
        <dbReference type="EMBL" id="RDW70453.1"/>
    </source>
</evidence>
<dbReference type="CDD" id="cd05120">
    <property type="entry name" value="APH_ChoK_like"/>
    <property type="match status" value="1"/>
</dbReference>
<evidence type="ECO:0000259" key="1">
    <source>
        <dbReference type="Pfam" id="PF01636"/>
    </source>
</evidence>